<dbReference type="Gene3D" id="1.10.8.20">
    <property type="entry name" value="N-terminal domain of phosphatidylinositol transfer protein sec14p"/>
    <property type="match status" value="1"/>
</dbReference>
<dbReference type="OrthoDB" id="75724at2759"/>
<dbReference type="GO" id="GO:1902936">
    <property type="term" value="F:phosphatidylinositol bisphosphate binding"/>
    <property type="evidence" value="ECO:0007669"/>
    <property type="project" value="TreeGrafter"/>
</dbReference>
<dbReference type="Proteomes" id="UP000249218">
    <property type="component" value="Unassembled WGS sequence"/>
</dbReference>
<dbReference type="Gene3D" id="1.20.5.1200">
    <property type="entry name" value="Alpha-tocopherol transfer"/>
    <property type="match status" value="1"/>
</dbReference>
<evidence type="ECO:0000259" key="1">
    <source>
        <dbReference type="PROSITE" id="PS50191"/>
    </source>
</evidence>
<proteinExistence type="predicted"/>
<gene>
    <name evidence="2" type="primary">HaOG204761</name>
    <name evidence="2" type="ORF">B5X24_HaOG204761</name>
</gene>
<evidence type="ECO:0000313" key="2">
    <source>
        <dbReference type="EMBL" id="PZC76314.1"/>
    </source>
</evidence>
<organism evidence="2 3">
    <name type="scientific">Helicoverpa armigera</name>
    <name type="common">Cotton bollworm</name>
    <name type="synonym">Heliothis armigera</name>
    <dbReference type="NCBI Taxonomy" id="29058"/>
    <lineage>
        <taxon>Eukaryota</taxon>
        <taxon>Metazoa</taxon>
        <taxon>Ecdysozoa</taxon>
        <taxon>Arthropoda</taxon>
        <taxon>Hexapoda</taxon>
        <taxon>Insecta</taxon>
        <taxon>Pterygota</taxon>
        <taxon>Neoptera</taxon>
        <taxon>Endopterygota</taxon>
        <taxon>Lepidoptera</taxon>
        <taxon>Glossata</taxon>
        <taxon>Ditrysia</taxon>
        <taxon>Noctuoidea</taxon>
        <taxon>Noctuidae</taxon>
        <taxon>Heliothinae</taxon>
        <taxon>Helicoverpa</taxon>
    </lineage>
</organism>
<protein>
    <recommendedName>
        <fullName evidence="1">CRAL-TRIO domain-containing protein</fullName>
    </recommendedName>
</protein>
<dbReference type="GO" id="GO:0016020">
    <property type="term" value="C:membrane"/>
    <property type="evidence" value="ECO:0007669"/>
    <property type="project" value="TreeGrafter"/>
</dbReference>
<reference evidence="2 3" key="1">
    <citation type="journal article" date="2017" name="BMC Biol.">
        <title>Genomic innovations, transcriptional plasticity and gene loss underlying the evolution and divergence of two highly polyphagous and invasive Helicoverpa pest species.</title>
        <authorList>
            <person name="Pearce S.L."/>
            <person name="Clarke D.F."/>
            <person name="East P.D."/>
            <person name="Elfekih S."/>
            <person name="Gordon K.H."/>
            <person name="Jermiin L.S."/>
            <person name="McGaughran A."/>
            <person name="Oakeshott J.G."/>
            <person name="Papanikolaou A."/>
            <person name="Perera O.P."/>
            <person name="Rane R.V."/>
            <person name="Richards S."/>
            <person name="Tay W.T."/>
            <person name="Walsh T.K."/>
            <person name="Anderson A."/>
            <person name="Anderson C.J."/>
            <person name="Asgari S."/>
            <person name="Board P.G."/>
            <person name="Bretschneider A."/>
            <person name="Campbell P.M."/>
            <person name="Chertemps T."/>
            <person name="Christeller J.T."/>
            <person name="Coppin C.W."/>
            <person name="Downes S.J."/>
            <person name="Duan G."/>
            <person name="Farnsworth C.A."/>
            <person name="Good R.T."/>
            <person name="Han L.B."/>
            <person name="Han Y.C."/>
            <person name="Hatje K."/>
            <person name="Horne I."/>
            <person name="Huang Y.P."/>
            <person name="Hughes D.S."/>
            <person name="Jacquin-Joly E."/>
            <person name="James W."/>
            <person name="Jhangiani S."/>
            <person name="Kollmar M."/>
            <person name="Kuwar S.S."/>
            <person name="Li S."/>
            <person name="Liu N.Y."/>
            <person name="Maibeche M.T."/>
            <person name="Miller J.R."/>
            <person name="Montagne N."/>
            <person name="Perry T."/>
            <person name="Qu J."/>
            <person name="Song S.V."/>
            <person name="Sutton G.G."/>
            <person name="Vogel H."/>
            <person name="Walenz B.P."/>
            <person name="Xu W."/>
            <person name="Zhang H.J."/>
            <person name="Zou Z."/>
            <person name="Batterham P."/>
            <person name="Edwards O.R."/>
            <person name="Feyereisen R."/>
            <person name="Gibbs R.A."/>
            <person name="Heckel D.G."/>
            <person name="McGrath A."/>
            <person name="Robin C."/>
            <person name="Scherer S.E."/>
            <person name="Worley K.C."/>
            <person name="Wu Y.D."/>
        </authorList>
    </citation>
    <scope>NUCLEOTIDE SEQUENCE [LARGE SCALE GENOMIC DNA]</scope>
    <source>
        <strain evidence="2">Harm_GR_Male_#8</strain>
        <tissue evidence="2">Whole organism</tissue>
    </source>
</reference>
<sequence>MPPKDVVQCLLQLGKERLPLPEAEFVWKSIIKHYDGIANIPDEKLGILHWITIAIPPEDYSNMTLSDIDVVQNFGLNYNLNEAQLSALATRVLEDFASKEPEDYTYYDLTAIRQILCAFNRSVIARIHPSSYREASMQIGKLENCNPEAMSGFAMLAVQKLAFGPIEGWSQETVNKTLNKMTTASMLLTVTTTWNVSTDKIDKEGCLGLGIKHVTAEAAKEVRESPSTKEQALAIMREWIQQNIDIKNVRLDESFLLRFLRHKKYSIPMAQQTLLKYLSLRRYYPEISKNLDCDDPKLRDILNNGYIVVSPVRDSKGRRVIVYNMSKEIFVKYVVTIVLCMRCNCENHVNYNSKNILRNIDCEVEVGIPYKTEFIGHVFKLCHFLSLESRGLEIGIFCLDKFNANKYNCWDMCRAHMLVYESLLEDSLDQMCGYVHVGDGSGVTGAHITTWNPTDFARLMKWGEQSVPMRHKEFHCVNVPSALKYIVDFAISKVTPKMAERLNMHTNLKQLHQHINIECLPTGYGGPLKIEDMVKFTTQIVNAQRKKVLDLDTMEIISTRGIISSRKPTTNIVNGDVSVQGSFRKLEID</sequence>
<dbReference type="InterPro" id="IPR036865">
    <property type="entry name" value="CRAL-TRIO_dom_sf"/>
</dbReference>
<dbReference type="PANTHER" id="PTHR10174:SF120">
    <property type="entry name" value="CELLULAR RETINALDEHYDE BINDING PROTEIN"/>
    <property type="match status" value="1"/>
</dbReference>
<dbReference type="EMBL" id="KZ149961">
    <property type="protein sequence ID" value="PZC76314.1"/>
    <property type="molecule type" value="Genomic_DNA"/>
</dbReference>
<name>A0A2W1BRP3_HELAM</name>
<dbReference type="PANTHER" id="PTHR10174">
    <property type="entry name" value="ALPHA-TOCOPHEROL TRANSFER PROTEIN-RELATED"/>
    <property type="match status" value="1"/>
</dbReference>
<dbReference type="InterPro" id="IPR011074">
    <property type="entry name" value="CRAL/TRIO_N_dom"/>
</dbReference>
<dbReference type="SMART" id="SM01100">
    <property type="entry name" value="CRAL_TRIO_N"/>
    <property type="match status" value="1"/>
</dbReference>
<evidence type="ECO:0000313" key="3">
    <source>
        <dbReference type="Proteomes" id="UP000249218"/>
    </source>
</evidence>
<dbReference type="SUPFAM" id="SSF46938">
    <property type="entry name" value="CRAL/TRIO N-terminal domain"/>
    <property type="match status" value="1"/>
</dbReference>
<dbReference type="Gene3D" id="3.40.525.10">
    <property type="entry name" value="CRAL-TRIO lipid binding domain"/>
    <property type="match status" value="1"/>
</dbReference>
<dbReference type="InterPro" id="IPR036273">
    <property type="entry name" value="CRAL/TRIO_N_dom_sf"/>
</dbReference>
<dbReference type="SUPFAM" id="SSF52087">
    <property type="entry name" value="CRAL/TRIO domain"/>
    <property type="match status" value="1"/>
</dbReference>
<dbReference type="InterPro" id="IPR001251">
    <property type="entry name" value="CRAL-TRIO_dom"/>
</dbReference>
<feature type="domain" description="CRAL-TRIO" evidence="1">
    <location>
        <begin position="384"/>
        <end position="532"/>
    </location>
</feature>
<dbReference type="PROSITE" id="PS50191">
    <property type="entry name" value="CRAL_TRIO"/>
    <property type="match status" value="1"/>
</dbReference>
<dbReference type="AlphaFoldDB" id="A0A2W1BRP3"/>
<keyword evidence="3" id="KW-1185">Reference proteome</keyword>
<dbReference type="Pfam" id="PF00650">
    <property type="entry name" value="CRAL_TRIO"/>
    <property type="match status" value="1"/>
</dbReference>
<accession>A0A2W1BRP3</accession>
<dbReference type="CDD" id="cd00170">
    <property type="entry name" value="SEC14"/>
    <property type="match status" value="1"/>
</dbReference>
<dbReference type="PRINTS" id="PR00180">
    <property type="entry name" value="CRETINALDHBP"/>
</dbReference>